<dbReference type="AlphaFoldDB" id="A0AAV4XWV5"/>
<proteinExistence type="predicted"/>
<sequence length="167" mass="19472">MKGGPPSRREATRHRNLIAFSKDVRQTLPRRIKARKSINSASNSPPVAHKDFLGAKKNILRLLRLLKNFFRKFSAHYKGGPPSKREATRHQNLIAFFGRLFGRHFLAELKRGNPLPLRQTVARWRIRFSWYQENILSLLRFLIKVTIIIGKNYKLHNLSPLIPILEC</sequence>
<dbReference type="EMBL" id="BPLR01018283">
    <property type="protein sequence ID" value="GIY98385.1"/>
    <property type="molecule type" value="Genomic_DNA"/>
</dbReference>
<organism evidence="1 2">
    <name type="scientific">Caerostris extrusa</name>
    <name type="common">Bark spider</name>
    <name type="synonym">Caerostris bankana</name>
    <dbReference type="NCBI Taxonomy" id="172846"/>
    <lineage>
        <taxon>Eukaryota</taxon>
        <taxon>Metazoa</taxon>
        <taxon>Ecdysozoa</taxon>
        <taxon>Arthropoda</taxon>
        <taxon>Chelicerata</taxon>
        <taxon>Arachnida</taxon>
        <taxon>Araneae</taxon>
        <taxon>Araneomorphae</taxon>
        <taxon>Entelegynae</taxon>
        <taxon>Araneoidea</taxon>
        <taxon>Araneidae</taxon>
        <taxon>Caerostris</taxon>
    </lineage>
</organism>
<comment type="caution">
    <text evidence="1">The sequence shown here is derived from an EMBL/GenBank/DDBJ whole genome shotgun (WGS) entry which is preliminary data.</text>
</comment>
<name>A0AAV4XWV5_CAEEX</name>
<gene>
    <name evidence="1" type="ORF">CEXT_357981</name>
</gene>
<accession>A0AAV4XWV5</accession>
<evidence type="ECO:0008006" key="3">
    <source>
        <dbReference type="Google" id="ProtNLM"/>
    </source>
</evidence>
<dbReference type="Proteomes" id="UP001054945">
    <property type="component" value="Unassembled WGS sequence"/>
</dbReference>
<reference evidence="1 2" key="1">
    <citation type="submission" date="2021-06" db="EMBL/GenBank/DDBJ databases">
        <title>Caerostris extrusa draft genome.</title>
        <authorList>
            <person name="Kono N."/>
            <person name="Arakawa K."/>
        </authorList>
    </citation>
    <scope>NUCLEOTIDE SEQUENCE [LARGE SCALE GENOMIC DNA]</scope>
</reference>
<keyword evidence="2" id="KW-1185">Reference proteome</keyword>
<evidence type="ECO:0000313" key="1">
    <source>
        <dbReference type="EMBL" id="GIY98385.1"/>
    </source>
</evidence>
<protein>
    <recommendedName>
        <fullName evidence="3">Maturase K</fullName>
    </recommendedName>
</protein>
<evidence type="ECO:0000313" key="2">
    <source>
        <dbReference type="Proteomes" id="UP001054945"/>
    </source>
</evidence>